<accession>B8IJM2</accession>
<dbReference type="EMBL" id="CP001349">
    <property type="protein sequence ID" value="ACL58070.1"/>
    <property type="molecule type" value="Genomic_DNA"/>
</dbReference>
<dbReference type="PANTHER" id="PTHR33204">
    <property type="entry name" value="TRANSCRIPTIONAL REGULATOR, MARR FAMILY"/>
    <property type="match status" value="1"/>
</dbReference>
<evidence type="ECO:0000256" key="3">
    <source>
        <dbReference type="ARBA" id="ARBA00023163"/>
    </source>
</evidence>
<dbReference type="InterPro" id="IPR002577">
    <property type="entry name" value="HTH_HxlR"/>
</dbReference>
<dbReference type="SUPFAM" id="SSF46785">
    <property type="entry name" value="Winged helix' DNA-binding domain"/>
    <property type="match status" value="1"/>
</dbReference>
<dbReference type="GO" id="GO:0003677">
    <property type="term" value="F:DNA binding"/>
    <property type="evidence" value="ECO:0007669"/>
    <property type="project" value="UniProtKB-KW"/>
</dbReference>
<dbReference type="STRING" id="460265.Mnod_3139"/>
<dbReference type="InterPro" id="IPR036388">
    <property type="entry name" value="WH-like_DNA-bd_sf"/>
</dbReference>
<keyword evidence="3" id="KW-0804">Transcription</keyword>
<organism evidence="5 6">
    <name type="scientific">Methylobacterium nodulans (strain LMG 21967 / CNCM I-2342 / ORS 2060)</name>
    <dbReference type="NCBI Taxonomy" id="460265"/>
    <lineage>
        <taxon>Bacteria</taxon>
        <taxon>Pseudomonadati</taxon>
        <taxon>Pseudomonadota</taxon>
        <taxon>Alphaproteobacteria</taxon>
        <taxon>Hyphomicrobiales</taxon>
        <taxon>Methylobacteriaceae</taxon>
        <taxon>Methylobacterium</taxon>
    </lineage>
</organism>
<dbReference type="eggNOG" id="COG1733">
    <property type="taxonomic scope" value="Bacteria"/>
</dbReference>
<dbReference type="AlphaFoldDB" id="B8IJM2"/>
<dbReference type="PROSITE" id="PS51118">
    <property type="entry name" value="HTH_HXLR"/>
    <property type="match status" value="1"/>
</dbReference>
<reference evidence="5 6" key="1">
    <citation type="submission" date="2009-01" db="EMBL/GenBank/DDBJ databases">
        <title>Complete sequence of chromosome of Methylobacterium nodulans ORS 2060.</title>
        <authorList>
            <consortium name="US DOE Joint Genome Institute"/>
            <person name="Lucas S."/>
            <person name="Copeland A."/>
            <person name="Lapidus A."/>
            <person name="Glavina del Rio T."/>
            <person name="Dalin E."/>
            <person name="Tice H."/>
            <person name="Bruce D."/>
            <person name="Goodwin L."/>
            <person name="Pitluck S."/>
            <person name="Sims D."/>
            <person name="Brettin T."/>
            <person name="Detter J.C."/>
            <person name="Han C."/>
            <person name="Larimer F."/>
            <person name="Land M."/>
            <person name="Hauser L."/>
            <person name="Kyrpides N."/>
            <person name="Ivanova N."/>
            <person name="Marx C.J."/>
            <person name="Richardson P."/>
        </authorList>
    </citation>
    <scope>NUCLEOTIDE SEQUENCE [LARGE SCALE GENOMIC DNA]</scope>
    <source>
        <strain evidence="6">LMG 21967 / CNCM I-2342 / ORS 2060</strain>
    </source>
</reference>
<dbReference type="KEGG" id="mno:Mnod_3139"/>
<dbReference type="Pfam" id="PF01638">
    <property type="entry name" value="HxlR"/>
    <property type="match status" value="1"/>
</dbReference>
<proteinExistence type="predicted"/>
<dbReference type="PANTHER" id="PTHR33204:SF37">
    <property type="entry name" value="HTH-TYPE TRANSCRIPTIONAL REGULATOR YODB"/>
    <property type="match status" value="1"/>
</dbReference>
<evidence type="ECO:0000256" key="2">
    <source>
        <dbReference type="ARBA" id="ARBA00023125"/>
    </source>
</evidence>
<gene>
    <name evidence="5" type="ordered locus">Mnod_3139</name>
</gene>
<dbReference type="InterPro" id="IPR036390">
    <property type="entry name" value="WH_DNA-bd_sf"/>
</dbReference>
<feature type="domain" description="HTH hxlR-type" evidence="4">
    <location>
        <begin position="15"/>
        <end position="115"/>
    </location>
</feature>
<keyword evidence="6" id="KW-1185">Reference proteome</keyword>
<name>B8IJM2_METNO</name>
<dbReference type="HOGENOM" id="CLU_111585_5_3_5"/>
<evidence type="ECO:0000313" key="6">
    <source>
        <dbReference type="Proteomes" id="UP000008207"/>
    </source>
</evidence>
<keyword evidence="1" id="KW-0805">Transcription regulation</keyword>
<sequence length="117" mass="13068">MQSYSNSTESIGLGCPADSLVKMLAREWTAHIIWTLRRNGPIRFGALRRALPGRISARVLSLRLKELEDIGIVRRVERGGKILHVEYSLSADGLQMDDAILALEQQAGSDPTRLTRR</sequence>
<protein>
    <submittedName>
        <fullName evidence="5">Transcriptional regulator, HxlR family</fullName>
    </submittedName>
</protein>
<evidence type="ECO:0000313" key="5">
    <source>
        <dbReference type="EMBL" id="ACL58070.1"/>
    </source>
</evidence>
<evidence type="ECO:0000259" key="4">
    <source>
        <dbReference type="PROSITE" id="PS51118"/>
    </source>
</evidence>
<dbReference type="Gene3D" id="1.10.10.10">
    <property type="entry name" value="Winged helix-like DNA-binding domain superfamily/Winged helix DNA-binding domain"/>
    <property type="match status" value="1"/>
</dbReference>
<evidence type="ECO:0000256" key="1">
    <source>
        <dbReference type="ARBA" id="ARBA00023015"/>
    </source>
</evidence>
<dbReference type="Proteomes" id="UP000008207">
    <property type="component" value="Chromosome"/>
</dbReference>
<keyword evidence="2" id="KW-0238">DNA-binding</keyword>